<feature type="chain" id="PRO_5043034913" evidence="5">
    <location>
        <begin position="24"/>
        <end position="381"/>
    </location>
</feature>
<name>A0AAN8VTC7_9MAGN</name>
<dbReference type="InterPro" id="IPR036514">
    <property type="entry name" value="SGNH_hydro_sf"/>
</dbReference>
<dbReference type="InterPro" id="IPR035669">
    <property type="entry name" value="SGNH_plant_lipase-like"/>
</dbReference>
<dbReference type="Proteomes" id="UP001370490">
    <property type="component" value="Unassembled WGS sequence"/>
</dbReference>
<evidence type="ECO:0000256" key="3">
    <source>
        <dbReference type="ARBA" id="ARBA00022801"/>
    </source>
</evidence>
<evidence type="ECO:0000313" key="7">
    <source>
        <dbReference type="Proteomes" id="UP001370490"/>
    </source>
</evidence>
<dbReference type="PANTHER" id="PTHR22835:SF292">
    <property type="entry name" value="ESTERASE-LIKE ISOFORM X1"/>
    <property type="match status" value="1"/>
</dbReference>
<comment type="similarity">
    <text evidence="1">Belongs to the 'GDSL' lipolytic enzyme family.</text>
</comment>
<protein>
    <submittedName>
        <fullName evidence="6">GDSL lipase/esterase</fullName>
    </submittedName>
</protein>
<gene>
    <name evidence="6" type="ORF">RJ641_029406</name>
</gene>
<keyword evidence="3" id="KW-0378">Hydrolase</keyword>
<keyword evidence="4" id="KW-0325">Glycoprotein</keyword>
<evidence type="ECO:0000256" key="2">
    <source>
        <dbReference type="ARBA" id="ARBA00022729"/>
    </source>
</evidence>
<comment type="caution">
    <text evidence="6">The sequence shown here is derived from an EMBL/GenBank/DDBJ whole genome shotgun (WGS) entry which is preliminary data.</text>
</comment>
<dbReference type="InterPro" id="IPR001087">
    <property type="entry name" value="GDSL"/>
</dbReference>
<dbReference type="PANTHER" id="PTHR22835">
    <property type="entry name" value="ZINC FINGER FYVE DOMAIN CONTAINING PROTEIN"/>
    <property type="match status" value="1"/>
</dbReference>
<evidence type="ECO:0000256" key="4">
    <source>
        <dbReference type="ARBA" id="ARBA00023180"/>
    </source>
</evidence>
<dbReference type="AlphaFoldDB" id="A0AAN8VTC7"/>
<proteinExistence type="inferred from homology"/>
<dbReference type="GO" id="GO:0016788">
    <property type="term" value="F:hydrolase activity, acting on ester bonds"/>
    <property type="evidence" value="ECO:0007669"/>
    <property type="project" value="InterPro"/>
</dbReference>
<dbReference type="Gene3D" id="3.40.50.1110">
    <property type="entry name" value="SGNH hydrolase"/>
    <property type="match status" value="1"/>
</dbReference>
<organism evidence="6 7">
    <name type="scientific">Dillenia turbinata</name>
    <dbReference type="NCBI Taxonomy" id="194707"/>
    <lineage>
        <taxon>Eukaryota</taxon>
        <taxon>Viridiplantae</taxon>
        <taxon>Streptophyta</taxon>
        <taxon>Embryophyta</taxon>
        <taxon>Tracheophyta</taxon>
        <taxon>Spermatophyta</taxon>
        <taxon>Magnoliopsida</taxon>
        <taxon>eudicotyledons</taxon>
        <taxon>Gunneridae</taxon>
        <taxon>Pentapetalae</taxon>
        <taxon>Dilleniales</taxon>
        <taxon>Dilleniaceae</taxon>
        <taxon>Dillenia</taxon>
    </lineage>
</organism>
<dbReference type="CDD" id="cd01837">
    <property type="entry name" value="SGNH_plant_lipase_like"/>
    <property type="match status" value="1"/>
</dbReference>
<feature type="signal peptide" evidence="5">
    <location>
        <begin position="1"/>
        <end position="23"/>
    </location>
</feature>
<sequence>MAVSLTSLLCLSTVFLSSNLVFASKDCKFPALFNFGASSSDTGGFAATFESPVPPYGETYFHMPAGRFSDGRLIVDFIAHSFGFPYLSAYLNSLRSNFSHGANFAVAGSTITPPNSIPPQGRYIPFYLDVQLWQFLHFKNQSQIVKKIGDVFADLMPEEEYFAKALYTFDIGQNDLGNRIFRNLSIEEVNASVPDIVDSFTTNVRNLYHSGGRSFWIHNTGPIGCLPYILVNYPVTEDEYDSAGCAKPYNEVAQYFNQKLKEAVAQLRQDHPSAAFTYVDVYSAKYSLYTNPTKYGFELPLVACCGYGGEYNFGVVLCGQTATVNGTQIFGGSCGNPSVTVNWDGVHYTEAANKFVFDHIATGAFSEPPVPLARACHRFPE</sequence>
<evidence type="ECO:0000256" key="1">
    <source>
        <dbReference type="ARBA" id="ARBA00008668"/>
    </source>
</evidence>
<evidence type="ECO:0000256" key="5">
    <source>
        <dbReference type="SAM" id="SignalP"/>
    </source>
</evidence>
<dbReference type="EMBL" id="JBAMMX010000005">
    <property type="protein sequence ID" value="KAK6939875.1"/>
    <property type="molecule type" value="Genomic_DNA"/>
</dbReference>
<keyword evidence="7" id="KW-1185">Reference proteome</keyword>
<evidence type="ECO:0000313" key="6">
    <source>
        <dbReference type="EMBL" id="KAK6939875.1"/>
    </source>
</evidence>
<accession>A0AAN8VTC7</accession>
<keyword evidence="2 5" id="KW-0732">Signal</keyword>
<dbReference type="Pfam" id="PF00657">
    <property type="entry name" value="Lipase_GDSL"/>
    <property type="match status" value="1"/>
</dbReference>
<reference evidence="6 7" key="1">
    <citation type="submission" date="2023-12" db="EMBL/GenBank/DDBJ databases">
        <title>A high-quality genome assembly for Dillenia turbinata (Dilleniales).</title>
        <authorList>
            <person name="Chanderbali A."/>
        </authorList>
    </citation>
    <scope>NUCLEOTIDE SEQUENCE [LARGE SCALE GENOMIC DNA]</scope>
    <source>
        <strain evidence="6">LSX21</strain>
        <tissue evidence="6">Leaf</tissue>
    </source>
</reference>